<dbReference type="InterPro" id="IPR001130">
    <property type="entry name" value="TatD-like"/>
</dbReference>
<feature type="binding site" evidence="1">
    <location>
        <position position="123"/>
    </location>
    <ligand>
        <name>a divalent metal cation</name>
        <dbReference type="ChEBI" id="CHEBI:60240"/>
        <label>2</label>
    </ligand>
</feature>
<reference evidence="4" key="2">
    <citation type="submission" date="2018-04" db="EMBL/GenBank/DDBJ databases">
        <title>Complete genome sequence of Sulfodiicoccus acidiphilus strain HS-1.</title>
        <authorList>
            <person name="Sakai H.D."/>
            <person name="Kurosawa N."/>
        </authorList>
    </citation>
    <scope>NUCLEOTIDE SEQUENCE [LARGE SCALE GENOMIC DNA]</scope>
    <source>
        <strain evidence="4">HS-1</strain>
    </source>
</reference>
<dbReference type="Proteomes" id="UP000276741">
    <property type="component" value="Chromosome"/>
</dbReference>
<proteinExistence type="predicted"/>
<reference evidence="3" key="4">
    <citation type="submission" date="2020-09" db="EMBL/GenBank/DDBJ databases">
        <authorList>
            <person name="Sun Q."/>
            <person name="Ohkuma M."/>
        </authorList>
    </citation>
    <scope>NUCLEOTIDE SEQUENCE</scope>
    <source>
        <strain evidence="3">JCM 31740</strain>
    </source>
</reference>
<dbReference type="Pfam" id="PF01026">
    <property type="entry name" value="TatD_DNase"/>
    <property type="match status" value="1"/>
</dbReference>
<dbReference type="PANTHER" id="PTHR46124">
    <property type="entry name" value="D-AMINOACYL-TRNA DEACYLASE"/>
    <property type="match status" value="1"/>
</dbReference>
<feature type="binding site" evidence="1">
    <location>
        <position position="145"/>
    </location>
    <ligand>
        <name>a divalent metal cation</name>
        <dbReference type="ChEBI" id="CHEBI:60240"/>
        <label>2</label>
    </ligand>
</feature>
<evidence type="ECO:0000313" key="4">
    <source>
        <dbReference type="Proteomes" id="UP000276741"/>
    </source>
</evidence>
<dbReference type="AlphaFoldDB" id="A0A348B6K0"/>
<gene>
    <name evidence="3" type="ORF">GCM10007116_20600</name>
    <name evidence="2" type="ORF">HS1genome_2191</name>
</gene>
<reference evidence="2" key="3">
    <citation type="journal article" date="2019" name="BMC Res. Notes">
        <title>Complete genome sequence of the Sulfodiicoccus acidiphilus strain HS-1T, the first crenarchaeon that lacks polB3, isolated from an acidic hot spring in Ohwaku-dani, Hakone, Japan.</title>
        <authorList>
            <person name="Sakai H.D."/>
            <person name="Kurosawa N."/>
        </authorList>
    </citation>
    <scope>NUCLEOTIDE SEQUENCE</scope>
    <source>
        <strain evidence="2">HS-1</strain>
    </source>
</reference>
<dbReference type="PANTHER" id="PTHR46124:SF2">
    <property type="entry name" value="D-AMINOACYL-TRNA DEACYLASE"/>
    <property type="match status" value="1"/>
</dbReference>
<dbReference type="GO" id="GO:0046872">
    <property type="term" value="F:metal ion binding"/>
    <property type="evidence" value="ECO:0007669"/>
    <property type="project" value="UniProtKB-KW"/>
</dbReference>
<keyword evidence="4" id="KW-1185">Reference proteome</keyword>
<feature type="binding site" evidence="1">
    <location>
        <position position="193"/>
    </location>
    <ligand>
        <name>a divalent metal cation</name>
        <dbReference type="ChEBI" id="CHEBI:60240"/>
        <label>1</label>
    </ligand>
</feature>
<dbReference type="GeneID" id="38667648"/>
<dbReference type="Gene3D" id="3.20.20.140">
    <property type="entry name" value="Metal-dependent hydrolases"/>
    <property type="match status" value="1"/>
</dbReference>
<feature type="binding site" evidence="1">
    <location>
        <position position="6"/>
    </location>
    <ligand>
        <name>a divalent metal cation</name>
        <dbReference type="ChEBI" id="CHEBI:60240"/>
        <label>1</label>
    </ligand>
</feature>
<reference evidence="3" key="1">
    <citation type="journal article" date="2014" name="Int. J. Syst. Evol. Microbiol.">
        <title>Complete genome sequence of Corynebacterium casei LMG S-19264T (=DSM 44701T), isolated from a smear-ripened cheese.</title>
        <authorList>
            <consortium name="US DOE Joint Genome Institute (JGI-PGF)"/>
            <person name="Walter F."/>
            <person name="Albersmeier A."/>
            <person name="Kalinowski J."/>
            <person name="Ruckert C."/>
        </authorList>
    </citation>
    <scope>NUCLEOTIDE SEQUENCE</scope>
    <source>
        <strain evidence="3">JCM 31740</strain>
    </source>
</reference>
<dbReference type="KEGG" id="sacd:HS1genome_2191"/>
<dbReference type="SUPFAM" id="SSF51556">
    <property type="entry name" value="Metallo-dependent hydrolases"/>
    <property type="match status" value="1"/>
</dbReference>
<dbReference type="GO" id="GO:0016788">
    <property type="term" value="F:hydrolase activity, acting on ester bonds"/>
    <property type="evidence" value="ECO:0007669"/>
    <property type="project" value="InterPro"/>
</dbReference>
<dbReference type="EMBL" id="AP018553">
    <property type="protein sequence ID" value="BBD73802.1"/>
    <property type="molecule type" value="Genomic_DNA"/>
</dbReference>
<feature type="binding site" evidence="1">
    <location>
        <position position="8"/>
    </location>
    <ligand>
        <name>a divalent metal cation</name>
        <dbReference type="ChEBI" id="CHEBI:60240"/>
        <label>1</label>
    </ligand>
</feature>
<dbReference type="PIRSF" id="PIRSF005902">
    <property type="entry name" value="DNase_TatD"/>
    <property type="match status" value="1"/>
</dbReference>
<feature type="binding site" evidence="1">
    <location>
        <position position="85"/>
    </location>
    <ligand>
        <name>a divalent metal cation</name>
        <dbReference type="ChEBI" id="CHEBI:60240"/>
        <label>1</label>
    </ligand>
</feature>
<protein>
    <submittedName>
        <fullName evidence="2">TatD family hydrolase</fullName>
    </submittedName>
</protein>
<name>A0A348B6K0_9CREN</name>
<keyword evidence="1" id="KW-0479">Metal-binding</keyword>
<evidence type="ECO:0000256" key="1">
    <source>
        <dbReference type="PIRSR" id="PIRSR005902-1"/>
    </source>
</evidence>
<sequence>MLYDVHAHLETPEFEKDRDEVLSRCSVVVVNAGVDLKSNLAALELASMYWNVLPAVGFHPEFVAEKMNELEDSLSLVSKVTVISEVGLDYFWVKEPESRKAQREVFSKFLELGERQGKPLVIHVRGGMNEALDLLGSHEVRFALHAFEGNARDALRAVDLGGFISFPPVLVRDRNRQEVLKKLPLSSVLTETDSPFLGPTRSVRNEPCNVALTLQKISSLVGSKLEDVEEVVSKNTLSLIPQLKELRPR</sequence>
<dbReference type="OrthoDB" id="26412at2157"/>
<evidence type="ECO:0000313" key="3">
    <source>
        <dbReference type="EMBL" id="GGU03624.1"/>
    </source>
</evidence>
<organism evidence="2 4">
    <name type="scientific">Sulfodiicoccus acidiphilus</name>
    <dbReference type="NCBI Taxonomy" id="1670455"/>
    <lineage>
        <taxon>Archaea</taxon>
        <taxon>Thermoproteota</taxon>
        <taxon>Thermoprotei</taxon>
        <taxon>Sulfolobales</taxon>
        <taxon>Sulfolobaceae</taxon>
        <taxon>Sulfodiicoccus</taxon>
    </lineage>
</organism>
<dbReference type="InterPro" id="IPR032466">
    <property type="entry name" value="Metal_Hydrolase"/>
</dbReference>
<accession>A0A348B6K0</accession>
<evidence type="ECO:0000313" key="2">
    <source>
        <dbReference type="EMBL" id="BBD73802.1"/>
    </source>
</evidence>
<keyword evidence="2" id="KW-0378">Hydrolase</keyword>
<dbReference type="Proteomes" id="UP000616143">
    <property type="component" value="Unassembled WGS sequence"/>
</dbReference>
<dbReference type="RefSeq" id="WP_126451062.1">
    <property type="nucleotide sequence ID" value="NZ_AP018553.1"/>
</dbReference>
<dbReference type="EMBL" id="BMQS01000026">
    <property type="protein sequence ID" value="GGU03624.1"/>
    <property type="molecule type" value="Genomic_DNA"/>
</dbReference>